<feature type="transmembrane region" description="Helical" evidence="2">
    <location>
        <begin position="143"/>
        <end position="167"/>
    </location>
</feature>
<gene>
    <name evidence="3" type="ORF">SIAM614_00140</name>
</gene>
<feature type="transmembrane region" description="Helical" evidence="2">
    <location>
        <begin position="173"/>
        <end position="194"/>
    </location>
</feature>
<feature type="transmembrane region" description="Helical" evidence="2">
    <location>
        <begin position="271"/>
        <end position="292"/>
    </location>
</feature>
<evidence type="ECO:0000313" key="4">
    <source>
        <dbReference type="Proteomes" id="UP000004848"/>
    </source>
</evidence>
<name>A0P471_ROSAI</name>
<feature type="coiled-coil region" evidence="1">
    <location>
        <begin position="110"/>
        <end position="137"/>
    </location>
</feature>
<reference evidence="3 4" key="1">
    <citation type="submission" date="2006-05" db="EMBL/GenBank/DDBJ databases">
        <authorList>
            <person name="King G."/>
            <person name="Ferriera S."/>
            <person name="Johnson J."/>
            <person name="Kravitz S."/>
            <person name="Beeson K."/>
            <person name="Sutton G."/>
            <person name="Rogers Y.-H."/>
            <person name="Friedman R."/>
            <person name="Frazier M."/>
            <person name="Venter J.C."/>
        </authorList>
    </citation>
    <scope>NUCLEOTIDE SEQUENCE [LARGE SCALE GENOMIC DNA]</scope>
    <source>
        <strain evidence="4">ATCC 25650 / DSM 13394 / JCM 20685 / NBRC 16684 / NCIMB 2208 / IAM 12614 / B1</strain>
    </source>
</reference>
<evidence type="ECO:0000313" key="3">
    <source>
        <dbReference type="EMBL" id="EAV40167.1"/>
    </source>
</evidence>
<protein>
    <recommendedName>
        <fullName evidence="5">Secretion system effector C (SseC) like family protein</fullName>
    </recommendedName>
</protein>
<dbReference type="EMBL" id="AAUW01000040">
    <property type="protein sequence ID" value="EAV40167.1"/>
    <property type="molecule type" value="Genomic_DNA"/>
</dbReference>
<keyword evidence="2" id="KW-1133">Transmembrane helix</keyword>
<comment type="caution">
    <text evidence="3">The sequence shown here is derived from an EMBL/GenBank/DDBJ whole genome shotgun (WGS) entry which is preliminary data.</text>
</comment>
<dbReference type="GeneID" id="68850120"/>
<evidence type="ECO:0000256" key="1">
    <source>
        <dbReference type="SAM" id="Coils"/>
    </source>
</evidence>
<dbReference type="OrthoDB" id="9827590at2"/>
<evidence type="ECO:0008006" key="5">
    <source>
        <dbReference type="Google" id="ProtNLM"/>
    </source>
</evidence>
<dbReference type="AlphaFoldDB" id="A0P471"/>
<keyword evidence="1" id="KW-0175">Coiled coil</keyword>
<keyword evidence="2" id="KW-0812">Transmembrane</keyword>
<proteinExistence type="predicted"/>
<sequence length="358" mass="36857">MEEVIRKSEQTEALAFGAGLDLAKGDLQGAVQRVSLGVSAGLLKAVPSSSAQTGSAPQANYAAIIGSFSGLFDKKADAVEERGQAVISKSIEDFAKSQAVQANNLVEQSRSVLAQKIDKLKESIEKIEDMVKARRKSGIWSKIGAAFSSLGAVLAVGMGALLCATGVGAVSGGLLIATGTMMIASGVLGAVMTADTIVASGGDDGKGFLGKKAQTALTVVTVVLGVASVAGAMYAAGPGLAVVTKEASDVTMEATIANFRYLVNVLGWSQVGTQIAGSVTTICTIAIGLLAARRQEEAGLLNSAATLLQATSERIKEYTDIAINKFSEESRRLNDLIGQNMKSLNDDASTYAKLRFSA</sequence>
<feature type="transmembrane region" description="Helical" evidence="2">
    <location>
        <begin position="215"/>
        <end position="236"/>
    </location>
</feature>
<evidence type="ECO:0000256" key="2">
    <source>
        <dbReference type="SAM" id="Phobius"/>
    </source>
</evidence>
<keyword evidence="2" id="KW-0472">Membrane</keyword>
<dbReference type="RefSeq" id="WP_006940515.1">
    <property type="nucleotide sequence ID" value="NZ_AAUW01000040.1"/>
</dbReference>
<dbReference type="Proteomes" id="UP000004848">
    <property type="component" value="Unassembled WGS sequence"/>
</dbReference>
<accession>A0P471</accession>
<organism evidence="3 4">
    <name type="scientific">Roseibium aggregatum (strain ATCC 25650 / DSM 13394 / JCM 20685 / NBRC 16684 / NCIMB 2208 / IAM 12614 / B1)</name>
    <name type="common">Stappia aggregata</name>
    <dbReference type="NCBI Taxonomy" id="384765"/>
    <lineage>
        <taxon>Bacteria</taxon>
        <taxon>Pseudomonadati</taxon>
        <taxon>Pseudomonadota</taxon>
        <taxon>Alphaproteobacteria</taxon>
        <taxon>Hyphomicrobiales</taxon>
        <taxon>Stappiaceae</taxon>
        <taxon>Roseibium</taxon>
    </lineage>
</organism>